<evidence type="ECO:0000313" key="2">
    <source>
        <dbReference type="Proteomes" id="UP000231279"/>
    </source>
</evidence>
<proteinExistence type="predicted"/>
<reference evidence="2" key="1">
    <citation type="journal article" date="2018" name="Gigascience">
        <title>Genome assembly of the Pink Ipe (Handroanthus impetiginosus, Bignoniaceae), a highly valued, ecologically keystone Neotropical timber forest tree.</title>
        <authorList>
            <person name="Silva-Junior O.B."/>
            <person name="Grattapaglia D."/>
            <person name="Novaes E."/>
            <person name="Collevatti R.G."/>
        </authorList>
    </citation>
    <scope>NUCLEOTIDE SEQUENCE [LARGE SCALE GENOMIC DNA]</scope>
    <source>
        <strain evidence="2">cv. UFG-1</strain>
    </source>
</reference>
<keyword evidence="2" id="KW-1185">Reference proteome</keyword>
<organism evidence="1 2">
    <name type="scientific">Handroanthus impetiginosus</name>
    <dbReference type="NCBI Taxonomy" id="429701"/>
    <lineage>
        <taxon>Eukaryota</taxon>
        <taxon>Viridiplantae</taxon>
        <taxon>Streptophyta</taxon>
        <taxon>Embryophyta</taxon>
        <taxon>Tracheophyta</taxon>
        <taxon>Spermatophyta</taxon>
        <taxon>Magnoliopsida</taxon>
        <taxon>eudicotyledons</taxon>
        <taxon>Gunneridae</taxon>
        <taxon>Pentapetalae</taxon>
        <taxon>asterids</taxon>
        <taxon>lamiids</taxon>
        <taxon>Lamiales</taxon>
        <taxon>Bignoniaceae</taxon>
        <taxon>Crescentiina</taxon>
        <taxon>Tabebuia alliance</taxon>
        <taxon>Handroanthus</taxon>
    </lineage>
</organism>
<name>A0A2G9GP15_9LAMI</name>
<dbReference type="Proteomes" id="UP000231279">
    <property type="component" value="Unassembled WGS sequence"/>
</dbReference>
<comment type="caution">
    <text evidence="1">The sequence shown here is derived from an EMBL/GenBank/DDBJ whole genome shotgun (WGS) entry which is preliminary data.</text>
</comment>
<evidence type="ECO:0000313" key="1">
    <source>
        <dbReference type="EMBL" id="PIN07013.1"/>
    </source>
</evidence>
<accession>A0A2G9GP15</accession>
<sequence length="44" mass="4954">MITALKAGLFCLHILSRCRDGMHSYRLLICLTRLKASLLMTAAF</sequence>
<dbReference type="EMBL" id="NKXS01004244">
    <property type="protein sequence ID" value="PIN07013.1"/>
    <property type="molecule type" value="Genomic_DNA"/>
</dbReference>
<gene>
    <name evidence="1" type="ORF">CDL12_20425</name>
</gene>
<protein>
    <submittedName>
        <fullName evidence="1">Uncharacterized protein</fullName>
    </submittedName>
</protein>
<dbReference type="AlphaFoldDB" id="A0A2G9GP15"/>